<evidence type="ECO:0000313" key="1">
    <source>
        <dbReference type="EMBL" id="SMC54237.1"/>
    </source>
</evidence>
<protein>
    <submittedName>
        <fullName evidence="1">Cytidylate kinase</fullName>
    </submittedName>
</protein>
<dbReference type="STRING" id="1121400.SAMN02746065_1044"/>
<keyword evidence="1" id="KW-0418">Kinase</keyword>
<reference evidence="1 2" key="1">
    <citation type="submission" date="2017-04" db="EMBL/GenBank/DDBJ databases">
        <authorList>
            <person name="Afonso C.L."/>
            <person name="Miller P.J."/>
            <person name="Scott M.A."/>
            <person name="Spackman E."/>
            <person name="Goraichik I."/>
            <person name="Dimitrov K.M."/>
            <person name="Suarez D.L."/>
            <person name="Swayne D.E."/>
        </authorList>
    </citation>
    <scope>NUCLEOTIDE SEQUENCE [LARGE SCALE GENOMIC DNA]</scope>
    <source>
        <strain evidence="1 2">DSM 3385</strain>
    </source>
</reference>
<accession>A0A1W2A0M4</accession>
<dbReference type="RefSeq" id="WP_084067242.1">
    <property type="nucleotide sequence ID" value="NZ_FWXY01000004.1"/>
</dbReference>
<keyword evidence="1" id="KW-0808">Transferase</keyword>
<keyword evidence="2" id="KW-1185">Reference proteome</keyword>
<dbReference type="Gene3D" id="3.40.50.300">
    <property type="entry name" value="P-loop containing nucleotide triphosphate hydrolases"/>
    <property type="match status" value="1"/>
</dbReference>
<dbReference type="AlphaFoldDB" id="A0A1W2A0M4"/>
<sequence length="264" mass="29903">MPIITISRGSYYHGKSVAEKLASKLGFICISRDQVLDNLEEFHLPEIKLKRGLNDAFSILDRFPNGKKRYLTAVRWALLQRFMKGNTVYHGLAGHHLLRDISHVLKVRIIADTQGRVEGEMAREGISMEKAQYVLKKDDEERRRWCMFLYGIDIFDPANYNLVIRIGHLSEDDAVDIIANAATLPLFQETPRSEKILADEALSAAVSYALFDFPSAVVSVSDGNVNVILKVPESQCDTIKKRVEEQLSEIEGISKFAVQIDPYY</sequence>
<dbReference type="Pfam" id="PF13189">
    <property type="entry name" value="Cytidylate_kin2"/>
    <property type="match status" value="1"/>
</dbReference>
<dbReference type="OrthoDB" id="5416804at2"/>
<name>A0A1W2A0M4_9BACT</name>
<gene>
    <name evidence="1" type="ORF">SAMN02746065_1044</name>
</gene>
<proteinExistence type="predicted"/>
<dbReference type="EMBL" id="FWXY01000004">
    <property type="protein sequence ID" value="SMC54237.1"/>
    <property type="molecule type" value="Genomic_DNA"/>
</dbReference>
<dbReference type="GO" id="GO:0016301">
    <property type="term" value="F:kinase activity"/>
    <property type="evidence" value="ECO:0007669"/>
    <property type="project" value="UniProtKB-KW"/>
</dbReference>
<dbReference type="Proteomes" id="UP000192418">
    <property type="component" value="Unassembled WGS sequence"/>
</dbReference>
<evidence type="ECO:0000313" key="2">
    <source>
        <dbReference type="Proteomes" id="UP000192418"/>
    </source>
</evidence>
<organism evidence="1 2">
    <name type="scientific">Desulfocicer vacuolatum DSM 3385</name>
    <dbReference type="NCBI Taxonomy" id="1121400"/>
    <lineage>
        <taxon>Bacteria</taxon>
        <taxon>Pseudomonadati</taxon>
        <taxon>Thermodesulfobacteriota</taxon>
        <taxon>Desulfobacteria</taxon>
        <taxon>Desulfobacterales</taxon>
        <taxon>Desulfobacteraceae</taxon>
        <taxon>Desulfocicer</taxon>
    </lineage>
</organism>
<dbReference type="InterPro" id="IPR027417">
    <property type="entry name" value="P-loop_NTPase"/>
</dbReference>